<organism evidence="1 2">
    <name type="scientific">Bacillus inaquosorum KCTC 13429</name>
    <dbReference type="NCBI Taxonomy" id="1236548"/>
    <lineage>
        <taxon>Bacteria</taxon>
        <taxon>Bacillati</taxon>
        <taxon>Bacillota</taxon>
        <taxon>Bacilli</taxon>
        <taxon>Bacillales</taxon>
        <taxon>Bacillaceae</taxon>
        <taxon>Bacillus</taxon>
    </lineage>
</organism>
<reference evidence="1 2" key="1">
    <citation type="journal article" date="2014" name="Syst. Appl. Microbiol.">
        <title>Genomic insights into the taxonomic status of the three subspecies of Bacillus subtilis.</title>
        <authorList>
            <person name="Yi H."/>
            <person name="Chun J."/>
            <person name="Cha C.J."/>
        </authorList>
    </citation>
    <scope>NUCLEOTIDE SEQUENCE [LARGE SCALE GENOMIC DNA]</scope>
    <source>
        <strain evidence="1 2">KCTC 13429</strain>
    </source>
</reference>
<gene>
    <name evidence="1" type="ORF">BSI_19740</name>
</gene>
<dbReference type="EMBL" id="AMXN01000003">
    <property type="protein sequence ID" value="ELS61601.1"/>
    <property type="molecule type" value="Genomic_DNA"/>
</dbReference>
<protein>
    <submittedName>
        <fullName evidence="1">Uncharacterized protein</fullName>
    </submittedName>
</protein>
<evidence type="ECO:0000313" key="2">
    <source>
        <dbReference type="Proteomes" id="UP000011182"/>
    </source>
</evidence>
<accession>A0A9W5LJ45</accession>
<dbReference type="Proteomes" id="UP000011182">
    <property type="component" value="Unassembled WGS sequence"/>
</dbReference>
<keyword evidence="2" id="KW-1185">Reference proteome</keyword>
<evidence type="ECO:0000313" key="1">
    <source>
        <dbReference type="EMBL" id="ELS61601.1"/>
    </source>
</evidence>
<comment type="caution">
    <text evidence="1">The sequence shown here is derived from an EMBL/GenBank/DDBJ whole genome shotgun (WGS) entry which is preliminary data.</text>
</comment>
<proteinExistence type="predicted"/>
<sequence length="53" mass="5894">MQNALIKKGQPSRLFLLFLSKGGKYIGSGRCLFNDLQNQSIIIPIPSIKMVES</sequence>
<name>A0A9W5LJ45_9BACI</name>
<dbReference type="AlphaFoldDB" id="A0A9W5LJ45"/>